<keyword evidence="4 8" id="KW-0547">Nucleotide-binding</keyword>
<comment type="similarity">
    <text evidence="1 8 11">Belongs to the DnaA family.</text>
</comment>
<dbReference type="InterPro" id="IPR013159">
    <property type="entry name" value="DnaA_C"/>
</dbReference>
<comment type="function">
    <text evidence="8 10">Plays an essential role in the initiation and regulation of chromosomal replication. ATP-DnaA binds to the origin of replication (oriC) to initiate formation of the DNA replication initiation complex once per cell cycle. Binds the DnaA box (a 9 base pair repeat at the origin) and separates the double-stranded (ds)DNA. Forms a right-handed helical filament on oriC DNA; dsDNA binds to the exterior of the filament while single-stranded (ss)DNA is stabiized in the filament's interior. The ATP-DnaA-oriC complex binds and stabilizes one strand of the AT-rich DNA unwinding element (DUE), permitting loading of DNA polymerase. After initiation quickly degrades to an ADP-DnaA complex that is not apt for DNA replication. Binds acidic phospholipids.</text>
</comment>
<evidence type="ECO:0000259" key="12">
    <source>
        <dbReference type="SMART" id="SM00382"/>
    </source>
</evidence>
<dbReference type="Gene3D" id="1.10.1750.10">
    <property type="match status" value="1"/>
</dbReference>
<dbReference type="NCBIfam" id="TIGR00362">
    <property type="entry name" value="DnaA"/>
    <property type="match status" value="1"/>
</dbReference>
<evidence type="ECO:0000256" key="4">
    <source>
        <dbReference type="ARBA" id="ARBA00022741"/>
    </source>
</evidence>
<dbReference type="PANTHER" id="PTHR30050:SF2">
    <property type="entry name" value="CHROMOSOMAL REPLICATION INITIATOR PROTEIN DNAA"/>
    <property type="match status" value="1"/>
</dbReference>
<feature type="region of interest" description="Domain I, interacts with DnaA modulators" evidence="8">
    <location>
        <begin position="1"/>
        <end position="97"/>
    </location>
</feature>
<dbReference type="InterPro" id="IPR010921">
    <property type="entry name" value="Trp_repressor/repl_initiator"/>
</dbReference>
<comment type="subunit">
    <text evidence="8">Oligomerizes as a right-handed, spiral filament on DNA at oriC.</text>
</comment>
<keyword evidence="5 8" id="KW-0067">ATP-binding</keyword>
<dbReference type="Gene3D" id="3.40.50.300">
    <property type="entry name" value="P-loop containing nucleotide triphosphate hydrolases"/>
    <property type="match status" value="1"/>
</dbReference>
<dbReference type="Pfam" id="PF00308">
    <property type="entry name" value="Bac_DnaA"/>
    <property type="match status" value="1"/>
</dbReference>
<keyword evidence="15" id="KW-1185">Reference proteome</keyword>
<keyword evidence="2 8" id="KW-0963">Cytoplasm</keyword>
<dbReference type="SUPFAM" id="SSF52540">
    <property type="entry name" value="P-loop containing nucleoside triphosphate hydrolases"/>
    <property type="match status" value="1"/>
</dbReference>
<dbReference type="InterPro" id="IPR013317">
    <property type="entry name" value="DnaA_dom"/>
</dbReference>
<dbReference type="InterPro" id="IPR001957">
    <property type="entry name" value="Chromosome_initiator_DnaA"/>
</dbReference>
<proteinExistence type="inferred from homology"/>
<evidence type="ECO:0000259" key="13">
    <source>
        <dbReference type="SMART" id="SM00760"/>
    </source>
</evidence>
<reference evidence="14" key="1">
    <citation type="submission" date="2022-12" db="EMBL/GenBank/DDBJ databases">
        <title>Peptostreptococcus.</title>
        <authorList>
            <person name="Lee S.H."/>
        </authorList>
    </citation>
    <scope>NUCLEOTIDE SEQUENCE</scope>
    <source>
        <strain evidence="14">CBA3647</strain>
    </source>
</reference>
<keyword evidence="6 8" id="KW-0446">Lipid-binding</keyword>
<dbReference type="SMART" id="SM00760">
    <property type="entry name" value="Bac_DnaA_C"/>
    <property type="match status" value="1"/>
</dbReference>
<dbReference type="CDD" id="cd00009">
    <property type="entry name" value="AAA"/>
    <property type="match status" value="1"/>
</dbReference>
<evidence type="ECO:0000256" key="1">
    <source>
        <dbReference type="ARBA" id="ARBA00006583"/>
    </source>
</evidence>
<dbReference type="InterPro" id="IPR027417">
    <property type="entry name" value="P-loop_NTPase"/>
</dbReference>
<evidence type="ECO:0000256" key="6">
    <source>
        <dbReference type="ARBA" id="ARBA00023121"/>
    </source>
</evidence>
<evidence type="ECO:0000256" key="10">
    <source>
        <dbReference type="RuleBase" id="RU000577"/>
    </source>
</evidence>
<evidence type="ECO:0000256" key="8">
    <source>
        <dbReference type="HAMAP-Rule" id="MF_00377"/>
    </source>
</evidence>
<comment type="domain">
    <text evidence="8">Domain I is involved in oligomerization and binding regulators, domain II is flexibile and of varying length in different bacteria, domain III forms the AAA+ region, while domain IV binds dsDNA.</text>
</comment>
<evidence type="ECO:0000256" key="9">
    <source>
        <dbReference type="NCBIfam" id="TIGR00362"/>
    </source>
</evidence>
<feature type="domain" description="AAA+ ATPase" evidence="12">
    <location>
        <begin position="152"/>
        <end position="283"/>
    </location>
</feature>
<feature type="binding site" evidence="8">
    <location>
        <position position="166"/>
    </location>
    <ligand>
        <name>ATP</name>
        <dbReference type="ChEBI" id="CHEBI:30616"/>
    </ligand>
</feature>
<keyword evidence="3 8" id="KW-0235">DNA replication</keyword>
<organism evidence="14 15">
    <name type="scientific">Peptostreptococcus equinus</name>
    <dbReference type="NCBI Taxonomy" id="3003601"/>
    <lineage>
        <taxon>Bacteria</taxon>
        <taxon>Bacillati</taxon>
        <taxon>Bacillota</taxon>
        <taxon>Clostridia</taxon>
        <taxon>Peptostreptococcales</taxon>
        <taxon>Peptostreptococcaceae</taxon>
        <taxon>Peptostreptococcus</taxon>
    </lineage>
</organism>
<evidence type="ECO:0000313" key="14">
    <source>
        <dbReference type="EMBL" id="WAW14918.1"/>
    </source>
</evidence>
<dbReference type="InterPro" id="IPR020591">
    <property type="entry name" value="Chromosome_initiator_DnaA-like"/>
</dbReference>
<evidence type="ECO:0000256" key="5">
    <source>
        <dbReference type="ARBA" id="ARBA00022840"/>
    </source>
</evidence>
<name>A0ABY7JRX5_9FIRM</name>
<dbReference type="RefSeq" id="WP_269311610.1">
    <property type="nucleotide sequence ID" value="NZ_CP114052.1"/>
</dbReference>
<evidence type="ECO:0000256" key="7">
    <source>
        <dbReference type="ARBA" id="ARBA00023125"/>
    </source>
</evidence>
<dbReference type="Gene3D" id="1.10.8.60">
    <property type="match status" value="1"/>
</dbReference>
<dbReference type="EMBL" id="CP114052">
    <property type="protein sequence ID" value="WAW14918.1"/>
    <property type="molecule type" value="Genomic_DNA"/>
</dbReference>
<dbReference type="SMART" id="SM00382">
    <property type="entry name" value="AAA"/>
    <property type="match status" value="1"/>
</dbReference>
<dbReference type="HAMAP" id="MF_00377">
    <property type="entry name" value="DnaA_bact"/>
    <property type="match status" value="1"/>
</dbReference>
<sequence>MDANKLWTSAKQRLKGIVHKSTYELYYEDNKTKPIAIDNNIFYLSGIERTKQFFENQGKEKLLEVFGELAANITDIIVITDEDTKNQLMDKSNISDETPIENTDRIKILAKSVSNANLNPKYTFDTFVIGPSNNFAVAACQNVARYNDTFRSYNPLFLYGGVGLGKTHLMHAIGHEILESDPLKKVLYVSSETFTNELIQAIRENKNEEFRRKYRSVDVLMVDDVQFLSGKASVQEELFHTFNDLHALEKKIILSSDKHPQDIQDLELRLKSRFRMGIATDIQPPDYSTRMAILQTKAETENIEMPKEVIEYIADNVQSNIRELEGALNKVILYSRFTSKELGLETAKEALKDILVSYSTKAPNILRIKEMVAESYNVTVEELDSKKRTKNIAYPRQVAMYLSRHILNISLPSIGEQFGGRDHTTVIHSINKIEDEIEKNEVTKMKIEKIISDLK</sequence>
<dbReference type="SUPFAM" id="SSF48295">
    <property type="entry name" value="TrpR-like"/>
    <property type="match status" value="1"/>
</dbReference>
<dbReference type="PANTHER" id="PTHR30050">
    <property type="entry name" value="CHROMOSOMAL REPLICATION INITIATOR PROTEIN DNAA"/>
    <property type="match status" value="1"/>
</dbReference>
<dbReference type="Proteomes" id="UP001164187">
    <property type="component" value="Chromosome"/>
</dbReference>
<accession>A0ABY7JRX5</accession>
<comment type="subcellular location">
    <subcellularLocation>
        <location evidence="8">Cytoplasm</location>
    </subcellularLocation>
</comment>
<dbReference type="PROSITE" id="PS01008">
    <property type="entry name" value="DNAA"/>
    <property type="match status" value="1"/>
</dbReference>
<evidence type="ECO:0000256" key="3">
    <source>
        <dbReference type="ARBA" id="ARBA00022705"/>
    </source>
</evidence>
<dbReference type="PRINTS" id="PR00051">
    <property type="entry name" value="DNAA"/>
</dbReference>
<feature type="binding site" evidence="8">
    <location>
        <position position="163"/>
    </location>
    <ligand>
        <name>ATP</name>
        <dbReference type="ChEBI" id="CHEBI:30616"/>
    </ligand>
</feature>
<feature type="binding site" evidence="8">
    <location>
        <position position="165"/>
    </location>
    <ligand>
        <name>ATP</name>
        <dbReference type="ChEBI" id="CHEBI:30616"/>
    </ligand>
</feature>
<keyword evidence="7 8" id="KW-0238">DNA-binding</keyword>
<gene>
    <name evidence="8 14" type="primary">dnaA</name>
    <name evidence="14" type="ORF">O0R46_00010</name>
</gene>
<dbReference type="InterPro" id="IPR018312">
    <property type="entry name" value="Chromosome_initiator_DnaA_CS"/>
</dbReference>
<dbReference type="Pfam" id="PF08299">
    <property type="entry name" value="Bac_DnaA_C"/>
    <property type="match status" value="1"/>
</dbReference>
<dbReference type="InterPro" id="IPR003593">
    <property type="entry name" value="AAA+_ATPase"/>
</dbReference>
<feature type="region of interest" description="Domain IV, binds dsDNA" evidence="8">
    <location>
        <begin position="336"/>
        <end position="455"/>
    </location>
</feature>
<feature type="binding site" evidence="8">
    <location>
        <position position="167"/>
    </location>
    <ligand>
        <name>ATP</name>
        <dbReference type="ChEBI" id="CHEBI:30616"/>
    </ligand>
</feature>
<protein>
    <recommendedName>
        <fullName evidence="8 9">Chromosomal replication initiator protein DnaA</fullName>
    </recommendedName>
</protein>
<evidence type="ECO:0000256" key="2">
    <source>
        <dbReference type="ARBA" id="ARBA00022490"/>
    </source>
</evidence>
<evidence type="ECO:0000313" key="15">
    <source>
        <dbReference type="Proteomes" id="UP001164187"/>
    </source>
</evidence>
<comment type="caution">
    <text evidence="8">Lacks conserved residue(s) required for the propagation of feature annotation.</text>
</comment>
<feature type="domain" description="Chromosomal replication initiator DnaA C-terminal" evidence="13">
    <location>
        <begin position="364"/>
        <end position="433"/>
    </location>
</feature>
<dbReference type="CDD" id="cd06571">
    <property type="entry name" value="Bac_DnaA_C"/>
    <property type="match status" value="1"/>
</dbReference>
<evidence type="ECO:0000256" key="11">
    <source>
        <dbReference type="RuleBase" id="RU004227"/>
    </source>
</evidence>